<keyword evidence="4" id="KW-1185">Reference proteome</keyword>
<evidence type="ECO:0000313" key="4">
    <source>
        <dbReference type="Proteomes" id="UP000039324"/>
    </source>
</evidence>
<dbReference type="Proteomes" id="UP000039324">
    <property type="component" value="Unassembled WGS sequence"/>
</dbReference>
<evidence type="ECO:0000256" key="1">
    <source>
        <dbReference type="SAM" id="MobiDB-lite"/>
    </source>
</evidence>
<protein>
    <recommendedName>
        <fullName evidence="2">C2H2-type domain-containing protein</fullName>
    </recommendedName>
</protein>
<dbReference type="AlphaFoldDB" id="A0A0G4J651"/>
<feature type="domain" description="C2H2-type" evidence="2">
    <location>
        <begin position="178"/>
        <end position="201"/>
    </location>
</feature>
<name>A0A0G4J651_PLABS</name>
<feature type="region of interest" description="Disordered" evidence="1">
    <location>
        <begin position="75"/>
        <end position="101"/>
    </location>
</feature>
<organism evidence="3 4">
    <name type="scientific">Plasmodiophora brassicae</name>
    <name type="common">Clubroot disease agent</name>
    <dbReference type="NCBI Taxonomy" id="37360"/>
    <lineage>
        <taxon>Eukaryota</taxon>
        <taxon>Sar</taxon>
        <taxon>Rhizaria</taxon>
        <taxon>Endomyxa</taxon>
        <taxon>Phytomyxea</taxon>
        <taxon>Plasmodiophorida</taxon>
        <taxon>Plasmodiophoridae</taxon>
        <taxon>Plasmodiophora</taxon>
    </lineage>
</organism>
<sequence length="258" mass="29356">MVPSGPSCQKLGCQDDGLFCEQPATARCHLSWAFLRAAGDCTVPPELTRLSRCRLGNSHQRTFLFRPDGASPPHIAECGPDAAHPPHTNGKARNPGSDPGFDIDDELAPASSFFIWIRRQTHPYRCRHDRVRTVCTIRPAMYLVSRVYSSVYTSEQLERNCPVKNAVLLQRIQSEWPCNWACPTMMADTRQLNIHYRLALHRKMIRLVTGTRRLQLTSVRSARPYSKSFTTRRSCDRVCWRRSQTSLSGRRTRCPSSP</sequence>
<dbReference type="PROSITE" id="PS00028">
    <property type="entry name" value="ZINC_FINGER_C2H2_1"/>
    <property type="match status" value="1"/>
</dbReference>
<dbReference type="InterPro" id="IPR013087">
    <property type="entry name" value="Znf_C2H2_type"/>
</dbReference>
<dbReference type="EMBL" id="CDSF01000138">
    <property type="protein sequence ID" value="CEP03055.1"/>
    <property type="molecule type" value="Genomic_DNA"/>
</dbReference>
<accession>A0A0G4J651</accession>
<proteinExistence type="predicted"/>
<reference evidence="3 4" key="1">
    <citation type="submission" date="2015-02" db="EMBL/GenBank/DDBJ databases">
        <authorList>
            <person name="Chooi Y.-H."/>
        </authorList>
    </citation>
    <scope>NUCLEOTIDE SEQUENCE [LARGE SCALE GENOMIC DNA]</scope>
    <source>
        <strain evidence="3">E3</strain>
    </source>
</reference>
<gene>
    <name evidence="3" type="ORF">PBRA_009273</name>
</gene>
<evidence type="ECO:0000313" key="3">
    <source>
        <dbReference type="EMBL" id="CEP03055.1"/>
    </source>
</evidence>
<evidence type="ECO:0000259" key="2">
    <source>
        <dbReference type="PROSITE" id="PS00028"/>
    </source>
</evidence>